<dbReference type="PANTHER" id="PTHR41155">
    <property type="entry name" value="FI19525P1"/>
    <property type="match status" value="1"/>
</dbReference>
<organism evidence="3 4">
    <name type="scientific">Drosophila simulans</name>
    <name type="common">Fruit fly</name>
    <dbReference type="NCBI Taxonomy" id="7240"/>
    <lineage>
        <taxon>Eukaryota</taxon>
        <taxon>Metazoa</taxon>
        <taxon>Ecdysozoa</taxon>
        <taxon>Arthropoda</taxon>
        <taxon>Hexapoda</taxon>
        <taxon>Insecta</taxon>
        <taxon>Pterygota</taxon>
        <taxon>Neoptera</taxon>
        <taxon>Endopterygota</taxon>
        <taxon>Diptera</taxon>
        <taxon>Brachycera</taxon>
        <taxon>Muscomorpha</taxon>
        <taxon>Ephydroidea</taxon>
        <taxon>Drosophilidae</taxon>
        <taxon>Drosophila</taxon>
        <taxon>Sophophora</taxon>
    </lineage>
</organism>
<name>B4QKB4_DROSI</name>
<feature type="transmembrane region" description="Helical" evidence="2">
    <location>
        <begin position="203"/>
        <end position="225"/>
    </location>
</feature>
<sequence length="348" mass="38778">MHERQVKKLKGSHYVATHGRLTPDPPYVHSNRGYSTDGDETHSHRAPSERTYSEYTLTHERISPQYNGSRKKRSSSSNGHHQHLQSSYSHSQMGLSSSPDNGGPRSLSGPPPTRQPPRAPSALSYDQAGDAGSDIYVTSAAYKAPSEISRYSQRPVSRGAPRSVYSVASTAKTGRSARSTTRRGAKVETMSAPNPFCPNVKGVCCLMLLLNLGLILVTLGFVIVVQFYEPLYVWILGIVFLVFGFLTLIGCVICCVYVFRDAKTPSQVRNEDLYWTRHWHKNIGYTPQEINYKADKYDAYSDRYSVSKLSGKYSDRESQRYGLLCICTYVCTYICGLMKGDPLGGEEI</sequence>
<dbReference type="PhylomeDB" id="B4QKB4"/>
<protein>
    <submittedName>
        <fullName evidence="3">GD13078</fullName>
    </submittedName>
</protein>
<dbReference type="OrthoDB" id="8188414at2759"/>
<keyword evidence="4" id="KW-1185">Reference proteome</keyword>
<evidence type="ECO:0000313" key="3">
    <source>
        <dbReference type="EMBL" id="EDX09537.1"/>
    </source>
</evidence>
<feature type="region of interest" description="Disordered" evidence="1">
    <location>
        <begin position="1"/>
        <end position="127"/>
    </location>
</feature>
<evidence type="ECO:0000256" key="2">
    <source>
        <dbReference type="SAM" id="Phobius"/>
    </source>
</evidence>
<evidence type="ECO:0000256" key="1">
    <source>
        <dbReference type="SAM" id="MobiDB-lite"/>
    </source>
</evidence>
<feature type="transmembrane region" description="Helical" evidence="2">
    <location>
        <begin position="231"/>
        <end position="259"/>
    </location>
</feature>
<keyword evidence="2" id="KW-0812">Transmembrane</keyword>
<keyword evidence="2" id="KW-1133">Transmembrane helix</keyword>
<reference evidence="3 4" key="1">
    <citation type="journal article" date="2007" name="Nature">
        <title>Evolution of genes and genomes on the Drosophila phylogeny.</title>
        <authorList>
            <consortium name="Drosophila 12 Genomes Consortium"/>
            <person name="Clark A.G."/>
            <person name="Eisen M.B."/>
            <person name="Smith D.R."/>
            <person name="Bergman C.M."/>
            <person name="Oliver B."/>
            <person name="Markow T.A."/>
            <person name="Kaufman T.C."/>
            <person name="Kellis M."/>
            <person name="Gelbart W."/>
            <person name="Iyer V.N."/>
            <person name="Pollard D.A."/>
            <person name="Sackton T.B."/>
            <person name="Larracuente A.M."/>
            <person name="Singh N.D."/>
            <person name="Abad J.P."/>
            <person name="Abt D.N."/>
            <person name="Adryan B."/>
            <person name="Aguade M."/>
            <person name="Akashi H."/>
            <person name="Anderson W.W."/>
            <person name="Aquadro C.F."/>
            <person name="Ardell D.H."/>
            <person name="Arguello R."/>
            <person name="Artieri C.G."/>
            <person name="Barbash D.A."/>
            <person name="Barker D."/>
            <person name="Barsanti P."/>
            <person name="Batterham P."/>
            <person name="Batzoglou S."/>
            <person name="Begun D."/>
            <person name="Bhutkar A."/>
            <person name="Blanco E."/>
            <person name="Bosak S.A."/>
            <person name="Bradley R.K."/>
            <person name="Brand A.D."/>
            <person name="Brent M.R."/>
            <person name="Brooks A.N."/>
            <person name="Brown R.H."/>
            <person name="Butlin R.K."/>
            <person name="Caggese C."/>
            <person name="Calvi B.R."/>
            <person name="Bernardo de Carvalho A."/>
            <person name="Caspi A."/>
            <person name="Castrezana S."/>
            <person name="Celniker S.E."/>
            <person name="Chang J.L."/>
            <person name="Chapple C."/>
            <person name="Chatterji S."/>
            <person name="Chinwalla A."/>
            <person name="Civetta A."/>
            <person name="Clifton S.W."/>
            <person name="Comeron J.M."/>
            <person name="Costello J.C."/>
            <person name="Coyne J.A."/>
            <person name="Daub J."/>
            <person name="David R.G."/>
            <person name="Delcher A.L."/>
            <person name="Delehaunty K."/>
            <person name="Do C.B."/>
            <person name="Ebling H."/>
            <person name="Edwards K."/>
            <person name="Eickbush T."/>
            <person name="Evans J.D."/>
            <person name="Filipski A."/>
            <person name="Findeiss S."/>
            <person name="Freyhult E."/>
            <person name="Fulton L."/>
            <person name="Fulton R."/>
            <person name="Garcia A.C."/>
            <person name="Gardiner A."/>
            <person name="Garfield D.A."/>
            <person name="Garvin B.E."/>
            <person name="Gibson G."/>
            <person name="Gilbert D."/>
            <person name="Gnerre S."/>
            <person name="Godfrey J."/>
            <person name="Good R."/>
            <person name="Gotea V."/>
            <person name="Gravely B."/>
            <person name="Greenberg A.J."/>
            <person name="Griffiths-Jones S."/>
            <person name="Gross S."/>
            <person name="Guigo R."/>
            <person name="Gustafson E.A."/>
            <person name="Haerty W."/>
            <person name="Hahn M.W."/>
            <person name="Halligan D.L."/>
            <person name="Halpern A.L."/>
            <person name="Halter G.M."/>
            <person name="Han M.V."/>
            <person name="Heger A."/>
            <person name="Hillier L."/>
            <person name="Hinrichs A.S."/>
            <person name="Holmes I."/>
            <person name="Hoskins R.A."/>
            <person name="Hubisz M.J."/>
            <person name="Hultmark D."/>
            <person name="Huntley M.A."/>
            <person name="Jaffe D.B."/>
            <person name="Jagadeeshan S."/>
            <person name="Jeck W.R."/>
            <person name="Johnson J."/>
            <person name="Jones C.D."/>
            <person name="Jordan W.C."/>
            <person name="Karpen G.H."/>
            <person name="Kataoka E."/>
            <person name="Keightley P.D."/>
            <person name="Kheradpour P."/>
            <person name="Kirkness E.F."/>
            <person name="Koerich L.B."/>
            <person name="Kristiansen K."/>
            <person name="Kudrna D."/>
            <person name="Kulathinal R.J."/>
            <person name="Kumar S."/>
            <person name="Kwok R."/>
            <person name="Lander E."/>
            <person name="Langley C.H."/>
            <person name="Lapoint R."/>
            <person name="Lazzaro B.P."/>
            <person name="Lee S.J."/>
            <person name="Levesque L."/>
            <person name="Li R."/>
            <person name="Lin C.F."/>
            <person name="Lin M.F."/>
            <person name="Lindblad-Toh K."/>
            <person name="Llopart A."/>
            <person name="Long M."/>
            <person name="Low L."/>
            <person name="Lozovsky E."/>
            <person name="Lu J."/>
            <person name="Luo M."/>
            <person name="Machado C.A."/>
            <person name="Makalowski W."/>
            <person name="Marzo M."/>
            <person name="Matsuda M."/>
            <person name="Matzkin L."/>
            <person name="McAllister B."/>
            <person name="McBride C.S."/>
            <person name="McKernan B."/>
            <person name="McKernan K."/>
            <person name="Mendez-Lago M."/>
            <person name="Minx P."/>
            <person name="Mollenhauer M.U."/>
            <person name="Montooth K."/>
            <person name="Mount S.M."/>
            <person name="Mu X."/>
            <person name="Myers E."/>
            <person name="Negre B."/>
            <person name="Newfeld S."/>
            <person name="Nielsen R."/>
            <person name="Noor M.A."/>
            <person name="O'Grady P."/>
            <person name="Pachter L."/>
            <person name="Papaceit M."/>
            <person name="Parisi M.J."/>
            <person name="Parisi M."/>
            <person name="Parts L."/>
            <person name="Pedersen J.S."/>
            <person name="Pesole G."/>
            <person name="Phillippy A.M."/>
            <person name="Ponting C.P."/>
            <person name="Pop M."/>
            <person name="Porcelli D."/>
            <person name="Powell J.R."/>
            <person name="Prohaska S."/>
            <person name="Pruitt K."/>
            <person name="Puig M."/>
            <person name="Quesneville H."/>
            <person name="Ram K.R."/>
            <person name="Rand D."/>
            <person name="Rasmussen M.D."/>
            <person name="Reed L.K."/>
            <person name="Reenan R."/>
            <person name="Reily A."/>
            <person name="Remington K.A."/>
            <person name="Rieger T.T."/>
            <person name="Ritchie M.G."/>
            <person name="Robin C."/>
            <person name="Rogers Y.H."/>
            <person name="Rohde C."/>
            <person name="Rozas J."/>
            <person name="Rubenfield M.J."/>
            <person name="Ruiz A."/>
            <person name="Russo S."/>
            <person name="Salzberg S.L."/>
            <person name="Sanchez-Gracia A."/>
            <person name="Saranga D.J."/>
            <person name="Sato H."/>
            <person name="Schaeffer S.W."/>
            <person name="Schatz M.C."/>
            <person name="Schlenke T."/>
            <person name="Schwartz R."/>
            <person name="Segarra C."/>
            <person name="Singh R.S."/>
            <person name="Sirot L."/>
            <person name="Sirota M."/>
            <person name="Sisneros N.B."/>
            <person name="Smith C.D."/>
            <person name="Smith T.F."/>
            <person name="Spieth J."/>
            <person name="Stage D.E."/>
            <person name="Stark A."/>
            <person name="Stephan W."/>
            <person name="Strausberg R.L."/>
            <person name="Strempel S."/>
            <person name="Sturgill D."/>
            <person name="Sutton G."/>
            <person name="Sutton G.G."/>
            <person name="Tao W."/>
            <person name="Teichmann S."/>
            <person name="Tobari Y.N."/>
            <person name="Tomimura Y."/>
            <person name="Tsolas J.M."/>
            <person name="Valente V.L."/>
            <person name="Venter E."/>
            <person name="Venter J.C."/>
            <person name="Vicario S."/>
            <person name="Vieira F.G."/>
            <person name="Vilella A.J."/>
            <person name="Villasante A."/>
            <person name="Walenz B."/>
            <person name="Wang J."/>
            <person name="Wasserman M."/>
            <person name="Watts T."/>
            <person name="Wilson D."/>
            <person name="Wilson R.K."/>
            <person name="Wing R.A."/>
            <person name="Wolfner M.F."/>
            <person name="Wong A."/>
            <person name="Wong G.K."/>
            <person name="Wu C.I."/>
            <person name="Wu G."/>
            <person name="Yamamoto D."/>
            <person name="Yang H.P."/>
            <person name="Yang S.P."/>
            <person name="Yorke J.A."/>
            <person name="Yoshida K."/>
            <person name="Zdobnov E."/>
            <person name="Zhang P."/>
            <person name="Zhang Y."/>
            <person name="Zimin A.V."/>
            <person name="Baldwin J."/>
            <person name="Abdouelleil A."/>
            <person name="Abdulkadir J."/>
            <person name="Abebe A."/>
            <person name="Abera B."/>
            <person name="Abreu J."/>
            <person name="Acer S.C."/>
            <person name="Aftuck L."/>
            <person name="Alexander A."/>
            <person name="An P."/>
            <person name="Anderson E."/>
            <person name="Anderson S."/>
            <person name="Arachi H."/>
            <person name="Azer M."/>
            <person name="Bachantsang P."/>
            <person name="Barry A."/>
            <person name="Bayul T."/>
            <person name="Berlin A."/>
            <person name="Bessette D."/>
            <person name="Bloom T."/>
            <person name="Blye J."/>
            <person name="Boguslavskiy L."/>
            <person name="Bonnet C."/>
            <person name="Boukhgalter B."/>
            <person name="Bourzgui I."/>
            <person name="Brown A."/>
            <person name="Cahill P."/>
            <person name="Channer S."/>
            <person name="Cheshatsang Y."/>
            <person name="Chuda L."/>
            <person name="Citroen M."/>
            <person name="Collymore A."/>
            <person name="Cooke P."/>
            <person name="Costello M."/>
            <person name="D'Aco K."/>
            <person name="Daza R."/>
            <person name="De Haan G."/>
            <person name="DeGray S."/>
            <person name="DeMaso C."/>
            <person name="Dhargay N."/>
            <person name="Dooley K."/>
            <person name="Dooley E."/>
            <person name="Doricent M."/>
            <person name="Dorje P."/>
            <person name="Dorjee K."/>
            <person name="Dupes A."/>
            <person name="Elong R."/>
            <person name="Falk J."/>
            <person name="Farina A."/>
            <person name="Faro S."/>
            <person name="Ferguson D."/>
            <person name="Fisher S."/>
            <person name="Foley C.D."/>
            <person name="Franke A."/>
            <person name="Friedrich D."/>
            <person name="Gadbois L."/>
            <person name="Gearin G."/>
            <person name="Gearin C.R."/>
            <person name="Giannoukos G."/>
            <person name="Goode T."/>
            <person name="Graham J."/>
            <person name="Grandbois E."/>
            <person name="Grewal S."/>
            <person name="Gyaltsen K."/>
            <person name="Hafez N."/>
            <person name="Hagos B."/>
            <person name="Hall J."/>
            <person name="Henson C."/>
            <person name="Hollinger A."/>
            <person name="Honan T."/>
            <person name="Huard M.D."/>
            <person name="Hughes L."/>
            <person name="Hurhula B."/>
            <person name="Husby M.E."/>
            <person name="Kamat A."/>
            <person name="Kanga B."/>
            <person name="Kashin S."/>
            <person name="Khazanovich D."/>
            <person name="Kisner P."/>
            <person name="Lance K."/>
            <person name="Lara M."/>
            <person name="Lee W."/>
            <person name="Lennon N."/>
            <person name="Letendre F."/>
            <person name="LeVine R."/>
            <person name="Lipovsky A."/>
            <person name="Liu X."/>
            <person name="Liu J."/>
            <person name="Liu S."/>
            <person name="Lokyitsang T."/>
            <person name="Lokyitsang Y."/>
            <person name="Lubonja R."/>
            <person name="Lui A."/>
            <person name="MacDonald P."/>
            <person name="Magnisalis V."/>
            <person name="Maru K."/>
            <person name="Matthews C."/>
            <person name="McCusker W."/>
            <person name="McDonough S."/>
            <person name="Mehta T."/>
            <person name="Meldrim J."/>
            <person name="Meneus L."/>
            <person name="Mihai O."/>
            <person name="Mihalev A."/>
            <person name="Mihova T."/>
            <person name="Mittelman R."/>
            <person name="Mlenga V."/>
            <person name="Montmayeur A."/>
            <person name="Mulrain L."/>
            <person name="Navidi A."/>
            <person name="Naylor J."/>
            <person name="Negash T."/>
            <person name="Nguyen T."/>
            <person name="Nguyen N."/>
            <person name="Nicol R."/>
            <person name="Norbu C."/>
            <person name="Norbu N."/>
            <person name="Novod N."/>
            <person name="O'Neill B."/>
            <person name="Osman S."/>
            <person name="Markiewicz E."/>
            <person name="Oyono O.L."/>
            <person name="Patti C."/>
            <person name="Phunkhang P."/>
            <person name="Pierre F."/>
            <person name="Priest M."/>
            <person name="Raghuraman S."/>
            <person name="Rege F."/>
            <person name="Reyes R."/>
            <person name="Rise C."/>
            <person name="Rogov P."/>
            <person name="Ross K."/>
            <person name="Ryan E."/>
            <person name="Settipalli S."/>
            <person name="Shea T."/>
            <person name="Sherpa N."/>
            <person name="Shi L."/>
            <person name="Shih D."/>
            <person name="Sparrow T."/>
            <person name="Spaulding J."/>
            <person name="Stalker J."/>
            <person name="Stange-Thomann N."/>
            <person name="Stavropoulos S."/>
            <person name="Stone C."/>
            <person name="Strader C."/>
            <person name="Tesfaye S."/>
            <person name="Thomson T."/>
            <person name="Thoulutsang Y."/>
            <person name="Thoulutsang D."/>
            <person name="Topham K."/>
            <person name="Topping I."/>
            <person name="Tsamla T."/>
            <person name="Vassiliev H."/>
            <person name="Vo A."/>
            <person name="Wangchuk T."/>
            <person name="Wangdi T."/>
            <person name="Weiand M."/>
            <person name="Wilkinson J."/>
            <person name="Wilson A."/>
            <person name="Yadav S."/>
            <person name="Young G."/>
            <person name="Yu Q."/>
            <person name="Zembek L."/>
            <person name="Zhong D."/>
            <person name="Zimmer A."/>
            <person name="Zwirko Z."/>
            <person name="Jaffe D.B."/>
            <person name="Alvarez P."/>
            <person name="Brockman W."/>
            <person name="Butler J."/>
            <person name="Chin C."/>
            <person name="Gnerre S."/>
            <person name="Grabherr M."/>
            <person name="Kleber M."/>
            <person name="Mauceli E."/>
            <person name="MacCallum I."/>
        </authorList>
    </citation>
    <scope>NUCLEOTIDE SEQUENCE [LARGE SCALE GENOMIC DNA]</scope>
    <source>
        <strain evidence="4">white501</strain>
    </source>
</reference>
<dbReference type="HOGENOM" id="CLU_947360_0_0_1"/>
<dbReference type="OMA" id="EPVYVWI"/>
<accession>B4QKB4</accession>
<proteinExistence type="predicted"/>
<feature type="compositionally biased region" description="Pro residues" evidence="1">
    <location>
        <begin position="109"/>
        <end position="119"/>
    </location>
</feature>
<keyword evidence="2" id="KW-0472">Membrane</keyword>
<dbReference type="Proteomes" id="UP000000304">
    <property type="component" value="Chromosome 3L"/>
</dbReference>
<dbReference type="EMBL" id="CM000363">
    <property type="protein sequence ID" value="EDX09537.1"/>
    <property type="molecule type" value="Genomic_DNA"/>
</dbReference>
<dbReference type="PANTHER" id="PTHR41155:SF1">
    <property type="entry name" value="FI19525P1"/>
    <property type="match status" value="1"/>
</dbReference>
<gene>
    <name evidence="3" type="primary">Dsim\GD13078</name>
    <name evidence="3" type="ORF">Dsim_GD13078</name>
</gene>
<feature type="compositionally biased region" description="Low complexity" evidence="1">
    <location>
        <begin position="75"/>
        <end position="92"/>
    </location>
</feature>
<dbReference type="AlphaFoldDB" id="B4QKB4"/>
<evidence type="ECO:0000313" key="4">
    <source>
        <dbReference type="Proteomes" id="UP000000304"/>
    </source>
</evidence>
<feature type="compositionally biased region" description="Basic and acidic residues" evidence="1">
    <location>
        <begin position="39"/>
        <end position="62"/>
    </location>
</feature>